<protein>
    <submittedName>
        <fullName evidence="5">Outer membrane OprD family porin</fullName>
    </submittedName>
</protein>
<sequence length="426" mass="47463">MNNKNKNLGCTLKISALLGLVMSLASSGTQAEFFKEAKANLNLRNFFINRDFKGDNANRSKAEEWTQSFILDFKSGYTEGPLGFGVDILGLQSYKLDGGKGTGGTQLLPVGKDNKPVDQFGRLGIAGKLKFSKTELKTGEWAMVYPVLRSDDGRSLPQTFRGTVVTSKEISGVTGYAGHVTGNSPRDDSGMEDMAIAGTNPKTSKAKSDDFNFAALEYNFNNKLSTLGIWYARLEDIYKQRYVQFQHKQPLSEGLSLNANIGYFDGEEDGKALAGQLDNKVFSGLFWLTAGNQKFYLGLQRVSGDTKWLRVNGSSGGTLANDGYNSSHDNARERSWQLRYDYDFVGLGVPGLTFMMRYLQGHNIHAGNRSDGEEWNRESELAYVVQSGAMKNMAFRWRNTTIHRNWGTNNQYDEQRVIISYPLSLF</sequence>
<organism evidence="5 6">
    <name type="scientific">Azomonas agilis</name>
    <dbReference type="NCBI Taxonomy" id="116849"/>
    <lineage>
        <taxon>Bacteria</taxon>
        <taxon>Pseudomonadati</taxon>
        <taxon>Pseudomonadota</taxon>
        <taxon>Gammaproteobacteria</taxon>
        <taxon>Pseudomonadales</taxon>
        <taxon>Pseudomonadaceae</taxon>
        <taxon>Azomonas</taxon>
    </lineage>
</organism>
<dbReference type="Gene3D" id="2.40.160.10">
    <property type="entry name" value="Porin"/>
    <property type="match status" value="1"/>
</dbReference>
<proteinExistence type="inferred from homology"/>
<evidence type="ECO:0000256" key="3">
    <source>
        <dbReference type="ARBA" id="ARBA00022729"/>
    </source>
</evidence>
<gene>
    <name evidence="5" type="ORF">LX59_00710</name>
</gene>
<keyword evidence="3 4" id="KW-0732">Signal</keyword>
<dbReference type="InterPro" id="IPR005318">
    <property type="entry name" value="OM_porin_bac"/>
</dbReference>
<name>A0A562J1H6_9GAMM</name>
<dbReference type="PANTHER" id="PTHR34596">
    <property type="entry name" value="CHITOPORIN"/>
    <property type="match status" value="1"/>
</dbReference>
<keyword evidence="2" id="KW-0813">Transport</keyword>
<evidence type="ECO:0000256" key="2">
    <source>
        <dbReference type="ARBA" id="ARBA00022448"/>
    </source>
</evidence>
<dbReference type="Pfam" id="PF03573">
    <property type="entry name" value="OprD"/>
    <property type="match status" value="1"/>
</dbReference>
<dbReference type="AlphaFoldDB" id="A0A562J1H6"/>
<accession>A0A562J1H6</accession>
<keyword evidence="6" id="KW-1185">Reference proteome</keyword>
<dbReference type="GO" id="GO:0015288">
    <property type="term" value="F:porin activity"/>
    <property type="evidence" value="ECO:0007669"/>
    <property type="project" value="TreeGrafter"/>
</dbReference>
<evidence type="ECO:0000256" key="1">
    <source>
        <dbReference type="ARBA" id="ARBA00009075"/>
    </source>
</evidence>
<dbReference type="Proteomes" id="UP000319627">
    <property type="component" value="Unassembled WGS sequence"/>
</dbReference>
<evidence type="ECO:0000313" key="6">
    <source>
        <dbReference type="Proteomes" id="UP000319627"/>
    </source>
</evidence>
<feature type="chain" id="PRO_5021813167" evidence="4">
    <location>
        <begin position="32"/>
        <end position="426"/>
    </location>
</feature>
<evidence type="ECO:0000256" key="4">
    <source>
        <dbReference type="SAM" id="SignalP"/>
    </source>
</evidence>
<evidence type="ECO:0000313" key="5">
    <source>
        <dbReference type="EMBL" id="TWH76665.1"/>
    </source>
</evidence>
<feature type="signal peptide" evidence="4">
    <location>
        <begin position="1"/>
        <end position="31"/>
    </location>
</feature>
<dbReference type="GO" id="GO:0016020">
    <property type="term" value="C:membrane"/>
    <property type="evidence" value="ECO:0007669"/>
    <property type="project" value="InterPro"/>
</dbReference>
<reference evidence="5 6" key="1">
    <citation type="submission" date="2019-07" db="EMBL/GenBank/DDBJ databases">
        <title>Genomic Encyclopedia of Type Strains, Phase I: the one thousand microbial genomes (KMG-I) project.</title>
        <authorList>
            <person name="Kyrpides N."/>
        </authorList>
    </citation>
    <scope>NUCLEOTIDE SEQUENCE [LARGE SCALE GENOMIC DNA]</scope>
    <source>
        <strain evidence="5 6">DSM 375</strain>
    </source>
</reference>
<comment type="similarity">
    <text evidence="1">Belongs to the outer membrane porin (Opr) (TC 1.B.25) family.</text>
</comment>
<comment type="caution">
    <text evidence="5">The sequence shown here is derived from an EMBL/GenBank/DDBJ whole genome shotgun (WGS) entry which is preliminary data.</text>
</comment>
<dbReference type="PANTHER" id="PTHR34596:SF2">
    <property type="entry name" value="CHITOPORIN"/>
    <property type="match status" value="1"/>
</dbReference>
<dbReference type="EMBL" id="VLKG01000002">
    <property type="protein sequence ID" value="TWH76665.1"/>
    <property type="molecule type" value="Genomic_DNA"/>
</dbReference>
<dbReference type="InterPro" id="IPR023614">
    <property type="entry name" value="Porin_dom_sf"/>
</dbReference>